<comment type="caution">
    <text evidence="2">The sequence shown here is derived from an EMBL/GenBank/DDBJ whole genome shotgun (WGS) entry which is preliminary data.</text>
</comment>
<protein>
    <submittedName>
        <fullName evidence="2">Uncharacterized protein</fullName>
    </submittedName>
</protein>
<sequence>MPINNNAGNNSPLDRYYISDGEEDFFLSDKPLKYIDTESSDSISNGSEDTAELEYSYDEGNGEYTYDSIDETDMRISNYRNNYSDIIHRRFVTTENTSDNNDQNGIAGNSENRNFEVFLEKAEIVEEKLDEVNHDIGVTFDNLRSLKKRRRKLLKFKAEILNGNNDIDIDEIYYDSEDSISDEHYSESSIRFLNEDNNNNEDEYQSESDNDYEEEYYSESDNL</sequence>
<dbReference type="HOGENOM" id="CLU_1240826_0_0_1"/>
<feature type="region of interest" description="Disordered" evidence="1">
    <location>
        <begin position="37"/>
        <end position="59"/>
    </location>
</feature>
<name>S7W6P7_SPRLO</name>
<dbReference type="VEuPathDB" id="MicrosporidiaDB:SLOPH_1136"/>
<evidence type="ECO:0000256" key="1">
    <source>
        <dbReference type="SAM" id="MobiDB-lite"/>
    </source>
</evidence>
<evidence type="ECO:0000313" key="3">
    <source>
        <dbReference type="Proteomes" id="UP000014978"/>
    </source>
</evidence>
<dbReference type="InParanoid" id="S7W6P7"/>
<feature type="compositionally biased region" description="Acidic residues" evidence="1">
    <location>
        <begin position="49"/>
        <end position="59"/>
    </location>
</feature>
<dbReference type="EMBL" id="ATCN01000751">
    <property type="protein sequence ID" value="EPR78490.1"/>
    <property type="molecule type" value="Genomic_DNA"/>
</dbReference>
<organism evidence="2 3">
    <name type="scientific">Spraguea lophii (strain 42_110)</name>
    <name type="common">Microsporidian parasite</name>
    <dbReference type="NCBI Taxonomy" id="1358809"/>
    <lineage>
        <taxon>Eukaryota</taxon>
        <taxon>Fungi</taxon>
        <taxon>Fungi incertae sedis</taxon>
        <taxon>Microsporidia</taxon>
        <taxon>Spragueidae</taxon>
        <taxon>Spraguea</taxon>
    </lineage>
</organism>
<dbReference type="AlphaFoldDB" id="S7W6P7"/>
<evidence type="ECO:0000313" key="2">
    <source>
        <dbReference type="EMBL" id="EPR78490.1"/>
    </source>
</evidence>
<keyword evidence="3" id="KW-1185">Reference proteome</keyword>
<feature type="compositionally biased region" description="Acidic residues" evidence="1">
    <location>
        <begin position="198"/>
        <end position="223"/>
    </location>
</feature>
<accession>S7W6P7</accession>
<gene>
    <name evidence="2" type="ORF">SLOPH_1136</name>
</gene>
<reference evidence="3" key="1">
    <citation type="journal article" date="2013" name="PLoS Genet.">
        <title>The genome of Spraguea lophii and the basis of host-microsporidian interactions.</title>
        <authorList>
            <person name="Campbell S.E."/>
            <person name="Williams T.A."/>
            <person name="Yousuf A."/>
            <person name="Soanes D.M."/>
            <person name="Paszkiewicz K.H."/>
            <person name="Williams B.A.P."/>
        </authorList>
    </citation>
    <scope>NUCLEOTIDE SEQUENCE [LARGE SCALE GENOMIC DNA]</scope>
    <source>
        <strain evidence="3">42_110</strain>
    </source>
</reference>
<feature type="region of interest" description="Disordered" evidence="1">
    <location>
        <begin position="184"/>
        <end position="223"/>
    </location>
</feature>
<dbReference type="Proteomes" id="UP000014978">
    <property type="component" value="Unassembled WGS sequence"/>
</dbReference>
<proteinExistence type="predicted"/>